<accession>A0A0K2V9G5</accession>
<dbReference type="EMBL" id="HACA01029827">
    <property type="protein sequence ID" value="CDW47188.1"/>
    <property type="molecule type" value="Transcribed_RNA"/>
</dbReference>
<keyword evidence="1" id="KW-0812">Transmembrane</keyword>
<dbReference type="AlphaFoldDB" id="A0A0K2V9G5"/>
<sequence length="53" mass="6193">MNHCSCKCVFVWIVISLLGFLILIDPLLFSHPVKEIENIDEYIVLLQLFYVPI</sequence>
<name>A0A0K2V9G5_LEPSM</name>
<keyword evidence="1" id="KW-1133">Transmembrane helix</keyword>
<proteinExistence type="predicted"/>
<evidence type="ECO:0000256" key="1">
    <source>
        <dbReference type="SAM" id="Phobius"/>
    </source>
</evidence>
<feature type="transmembrane region" description="Helical" evidence="1">
    <location>
        <begin position="9"/>
        <end position="29"/>
    </location>
</feature>
<evidence type="ECO:0000313" key="2">
    <source>
        <dbReference type="EMBL" id="CDW47188.1"/>
    </source>
</evidence>
<protein>
    <submittedName>
        <fullName evidence="2">Uncharacterized protein</fullName>
    </submittedName>
</protein>
<reference evidence="2" key="1">
    <citation type="submission" date="2014-05" db="EMBL/GenBank/DDBJ databases">
        <authorList>
            <person name="Chronopoulou M."/>
        </authorList>
    </citation>
    <scope>NUCLEOTIDE SEQUENCE</scope>
    <source>
        <tissue evidence="2">Whole organism</tissue>
    </source>
</reference>
<keyword evidence="1" id="KW-0472">Membrane</keyword>
<organism evidence="2">
    <name type="scientific">Lepeophtheirus salmonis</name>
    <name type="common">Salmon louse</name>
    <name type="synonym">Caligus salmonis</name>
    <dbReference type="NCBI Taxonomy" id="72036"/>
    <lineage>
        <taxon>Eukaryota</taxon>
        <taxon>Metazoa</taxon>
        <taxon>Ecdysozoa</taxon>
        <taxon>Arthropoda</taxon>
        <taxon>Crustacea</taxon>
        <taxon>Multicrustacea</taxon>
        <taxon>Hexanauplia</taxon>
        <taxon>Copepoda</taxon>
        <taxon>Siphonostomatoida</taxon>
        <taxon>Caligidae</taxon>
        <taxon>Lepeophtheirus</taxon>
    </lineage>
</organism>